<dbReference type="RefSeq" id="WP_244761472.1">
    <property type="nucleotide sequence ID" value="NZ_JALJCJ010000003.1"/>
</dbReference>
<accession>A0ABT8XCU3</accession>
<keyword evidence="2" id="KW-1185">Reference proteome</keyword>
<comment type="caution">
    <text evidence="1">The sequence shown here is derived from an EMBL/GenBank/DDBJ whole genome shotgun (WGS) entry which is preliminary data.</text>
</comment>
<evidence type="ECO:0008006" key="3">
    <source>
        <dbReference type="Google" id="ProtNLM"/>
    </source>
</evidence>
<dbReference type="EMBL" id="WHSC02000004">
    <property type="protein sequence ID" value="MDO6121558.1"/>
    <property type="molecule type" value="Genomic_DNA"/>
</dbReference>
<sequence length="160" mass="17990">MATIKCRDQLANQAGFIHTVGGAKFRRADFYRRGGIDVMSVQHMSIAPEYVSFYVAGRRNVDIPVHMNRQGIFVSEDCVNIPAYYWSDGDTHVTLGPYSEIAEARKPDSDTILNTPNQELILFDANEPQYAVAHVPSTKTRIRVWVDHPIEPSNVVIAWG</sequence>
<gene>
    <name evidence="1" type="ORF">GB928_010240</name>
</gene>
<organism evidence="1 2">
    <name type="scientific">Shinella curvata</name>
    <dbReference type="NCBI Taxonomy" id="1817964"/>
    <lineage>
        <taxon>Bacteria</taxon>
        <taxon>Pseudomonadati</taxon>
        <taxon>Pseudomonadota</taxon>
        <taxon>Alphaproteobacteria</taxon>
        <taxon>Hyphomicrobiales</taxon>
        <taxon>Rhizobiaceae</taxon>
        <taxon>Shinella</taxon>
    </lineage>
</organism>
<proteinExistence type="predicted"/>
<reference evidence="1" key="1">
    <citation type="submission" date="2022-04" db="EMBL/GenBank/DDBJ databases">
        <title>Shinella lacus sp. nov., a novel member of the genus Shinella from water.</title>
        <authorList>
            <person name="Deng Y."/>
        </authorList>
    </citation>
    <scope>NUCLEOTIDE SEQUENCE</scope>
    <source>
        <strain evidence="1">JCM 31239</strain>
    </source>
</reference>
<protein>
    <recommendedName>
        <fullName evidence="3">DarT domain-containing protein</fullName>
    </recommendedName>
</protein>
<name>A0ABT8XCU3_9HYPH</name>
<dbReference type="Proteomes" id="UP001177080">
    <property type="component" value="Unassembled WGS sequence"/>
</dbReference>
<evidence type="ECO:0000313" key="1">
    <source>
        <dbReference type="EMBL" id="MDO6121558.1"/>
    </source>
</evidence>
<evidence type="ECO:0000313" key="2">
    <source>
        <dbReference type="Proteomes" id="UP001177080"/>
    </source>
</evidence>